<keyword evidence="3" id="KW-1185">Reference proteome</keyword>
<feature type="region of interest" description="Disordered" evidence="1">
    <location>
        <begin position="596"/>
        <end position="638"/>
    </location>
</feature>
<dbReference type="EMBL" id="JBFDAA010000005">
    <property type="protein sequence ID" value="KAL1132732.1"/>
    <property type="molecule type" value="Genomic_DNA"/>
</dbReference>
<evidence type="ECO:0000256" key="1">
    <source>
        <dbReference type="SAM" id="MobiDB-lite"/>
    </source>
</evidence>
<reference evidence="2 3" key="1">
    <citation type="submission" date="2024-07" db="EMBL/GenBank/DDBJ databases">
        <title>Chromosome-level genome assembly of the water stick insect Ranatra chinensis (Heteroptera: Nepidae).</title>
        <authorList>
            <person name="Liu X."/>
        </authorList>
    </citation>
    <scope>NUCLEOTIDE SEQUENCE [LARGE SCALE GENOMIC DNA]</scope>
    <source>
        <strain evidence="2">Cailab_2021Rc</strain>
        <tissue evidence="2">Muscle</tissue>
    </source>
</reference>
<name>A0ABD0YZ72_9HEMI</name>
<dbReference type="AlphaFoldDB" id="A0ABD0YZ72"/>
<organism evidence="2 3">
    <name type="scientific">Ranatra chinensis</name>
    <dbReference type="NCBI Taxonomy" id="642074"/>
    <lineage>
        <taxon>Eukaryota</taxon>
        <taxon>Metazoa</taxon>
        <taxon>Ecdysozoa</taxon>
        <taxon>Arthropoda</taxon>
        <taxon>Hexapoda</taxon>
        <taxon>Insecta</taxon>
        <taxon>Pterygota</taxon>
        <taxon>Neoptera</taxon>
        <taxon>Paraneoptera</taxon>
        <taxon>Hemiptera</taxon>
        <taxon>Heteroptera</taxon>
        <taxon>Panheteroptera</taxon>
        <taxon>Nepomorpha</taxon>
        <taxon>Nepidae</taxon>
        <taxon>Ranatrinae</taxon>
        <taxon>Ranatra</taxon>
    </lineage>
</organism>
<gene>
    <name evidence="2" type="ORF">AAG570_010684</name>
</gene>
<dbReference type="Proteomes" id="UP001558652">
    <property type="component" value="Unassembled WGS sequence"/>
</dbReference>
<accession>A0ABD0YZ72</accession>
<evidence type="ECO:0000313" key="3">
    <source>
        <dbReference type="Proteomes" id="UP001558652"/>
    </source>
</evidence>
<feature type="compositionally biased region" description="Basic and acidic residues" evidence="1">
    <location>
        <begin position="360"/>
        <end position="374"/>
    </location>
</feature>
<feature type="compositionally biased region" description="Basic and acidic residues" evidence="1">
    <location>
        <begin position="320"/>
        <end position="330"/>
    </location>
</feature>
<feature type="region of interest" description="Disordered" evidence="1">
    <location>
        <begin position="221"/>
        <end position="246"/>
    </location>
</feature>
<comment type="caution">
    <text evidence="2">The sequence shown here is derived from an EMBL/GenBank/DDBJ whole genome shotgun (WGS) entry which is preliminary data.</text>
</comment>
<sequence length="692" mass="76387">MPIGTATCDPRTIKSDDIGNILKPAYTIGSSNGNELGSEDCRRTCSMGLRNESPKYTEPSRSPLGIARPQTIASTLPANQRTQEEIRTGTPQRERRPIIRSRSGKGQGGIRDDGMVPLKHSVAKCLDNITMPQDPKKDYDGDTDIIENTESVVAPVVITKNQAGTLVKGKQDLRKPRVVDSLGNGKTGSKVDCRDSNSGWNMATRISLNNRLPLKQTVFNNSRRSSSTTESIYLSAEDDNEDGSRKTMLHMSKGRRTDLYRRRQRSIDWDLNPIITHTDSNGTTPSYPSFNSLHKIIGGSVQRNACCVHDESTGTPWKSSKRDDDTQKRHDSYRKRSPIYDIPMPPYFPASKECPTQKSARSDAYEEGGKKERGNIWGDEVRGVRNKPLNFGTKTGQKQEVCRDVAARKIPVEIRAQEKRDPVISHPQTVISRLQKTCPVVQDKKVSIERSTENPQGTESHLRRKCAANDRRGITTSTSKQVLSEEQKKPSMPNCENQQKGRVQLDYLARKREMAFEKKDKTSAVPVTGPEHHITETAIPTPECTETQTSRPGLKNFLRKNSGFRTRIIFSGNSYTQNKHPGAPENDVAVLTVGAPSSRVPAGNSVSSSDSPKRAGTAGSPAGLGNVRPEGVARSCSPPCQRVHDPAHLALRDAGNGRAVRQIRAQTTNPDGSHAENTLQSSEQNVNYVRII</sequence>
<feature type="region of interest" description="Disordered" evidence="1">
    <location>
        <begin position="471"/>
        <end position="497"/>
    </location>
</feature>
<evidence type="ECO:0000313" key="2">
    <source>
        <dbReference type="EMBL" id="KAL1132732.1"/>
    </source>
</evidence>
<protein>
    <submittedName>
        <fullName evidence="2">Uncharacterized protein</fullName>
    </submittedName>
</protein>
<feature type="region of interest" description="Disordered" evidence="1">
    <location>
        <begin position="311"/>
        <end position="374"/>
    </location>
</feature>
<proteinExistence type="predicted"/>